<dbReference type="Proteomes" id="UP001305815">
    <property type="component" value="Chromosome"/>
</dbReference>
<evidence type="ECO:0000256" key="2">
    <source>
        <dbReference type="SAM" id="Phobius"/>
    </source>
</evidence>
<dbReference type="EMBL" id="AP027742">
    <property type="protein sequence ID" value="BDZ78246.1"/>
    <property type="molecule type" value="Genomic_DNA"/>
</dbReference>
<sequence length="258" mass="29643">MHKDKKKKRIANRLNYAYIRKIKKWMFCPACQNGKMTINTKSTMWTCEKCGYQLSADEFEDDYVFWFCDECKTYLNNQEGFDCGASKHICTECGYENDTTFDNIKGICSKCGKAISAPGATLCEDCIQERRRKAKERLVTAGKAIGVVAVVAGAVFLTSQSDEDSDTEYSPMPGRDDDEKGNGMRFNHVTDYWMETASEDELRSVEDEMRVELDKLDYDSDEYLQLDLKRIDVVNAIASRFPLNLPHREHGWYLPNDD</sequence>
<evidence type="ECO:0000256" key="1">
    <source>
        <dbReference type="SAM" id="MobiDB-lite"/>
    </source>
</evidence>
<gene>
    <name evidence="3" type="ORF">Lac1_24290</name>
</gene>
<keyword evidence="2" id="KW-0812">Transmembrane</keyword>
<accession>A0ABN6YXY0</accession>
<feature type="region of interest" description="Disordered" evidence="1">
    <location>
        <begin position="162"/>
        <end position="181"/>
    </location>
</feature>
<evidence type="ECO:0000313" key="3">
    <source>
        <dbReference type="EMBL" id="BDZ78246.1"/>
    </source>
</evidence>
<dbReference type="InterPro" id="IPR036174">
    <property type="entry name" value="Znf_Sec23_Sec24_sf"/>
</dbReference>
<name>A0ABN6YXY0_9FIRM</name>
<evidence type="ECO:0000313" key="4">
    <source>
        <dbReference type="Proteomes" id="UP001305815"/>
    </source>
</evidence>
<dbReference type="RefSeq" id="WP_316265291.1">
    <property type="nucleotide sequence ID" value="NZ_AP027742.1"/>
</dbReference>
<keyword evidence="2" id="KW-0472">Membrane</keyword>
<keyword evidence="4" id="KW-1185">Reference proteome</keyword>
<proteinExistence type="predicted"/>
<keyword evidence="2" id="KW-1133">Transmembrane helix</keyword>
<dbReference type="SUPFAM" id="SSF82919">
    <property type="entry name" value="Zn-finger domain of Sec23/24"/>
    <property type="match status" value="1"/>
</dbReference>
<protein>
    <submittedName>
        <fullName evidence="3">Uncharacterized protein</fullName>
    </submittedName>
</protein>
<feature type="transmembrane region" description="Helical" evidence="2">
    <location>
        <begin position="138"/>
        <end position="157"/>
    </location>
</feature>
<reference evidence="4" key="1">
    <citation type="journal article" date="2023" name="Int. J. Syst. Evol. Microbiol.">
        <title>Claveliimonas bilis gen. nov., sp. nov., deoxycholic acid-producing bacteria isolated from human faeces, and reclassification of Sellimonas monacensis Zenner et al. 2021 as Claveliimonas monacensis comb. nov.</title>
        <authorList>
            <person name="Hisatomi A."/>
            <person name="Kastawa N.W.E.P.G."/>
            <person name="Song I."/>
            <person name="Ohkuma M."/>
            <person name="Fukiya S."/>
            <person name="Sakamoto M."/>
        </authorList>
    </citation>
    <scope>NUCLEOTIDE SEQUENCE [LARGE SCALE GENOMIC DNA]</scope>
    <source>
        <strain evidence="4">12BBH14</strain>
    </source>
</reference>
<organism evidence="3 4">
    <name type="scientific">Claveliimonas bilis</name>
    <dbReference type="NCBI Taxonomy" id="3028070"/>
    <lineage>
        <taxon>Bacteria</taxon>
        <taxon>Bacillati</taxon>
        <taxon>Bacillota</taxon>
        <taxon>Clostridia</taxon>
        <taxon>Lachnospirales</taxon>
        <taxon>Lachnospiraceae</taxon>
        <taxon>Claveliimonas</taxon>
    </lineage>
</organism>